<evidence type="ECO:0000256" key="5">
    <source>
        <dbReference type="HAMAP-Rule" id="MF_00841"/>
    </source>
</evidence>
<protein>
    <recommendedName>
        <fullName evidence="5">Glucosyltransferase 3</fullName>
        <ecNumber evidence="5">2.4.1.-</ecNumber>
    </recommendedName>
</protein>
<dbReference type="Pfam" id="PF26334">
    <property type="entry name" value="Gtf3_N"/>
    <property type="match status" value="1"/>
</dbReference>
<keyword evidence="3 5" id="KW-0808">Transferase</keyword>
<accession>A0AA96VDR1</accession>
<evidence type="ECO:0000259" key="6">
    <source>
        <dbReference type="Pfam" id="PF26334"/>
    </source>
</evidence>
<dbReference type="KEGG" id="ssuv:PXH68_07980"/>
<evidence type="ECO:0000313" key="8">
    <source>
        <dbReference type="EMBL" id="WNY46809.1"/>
    </source>
</evidence>
<organism evidence="8 9">
    <name type="scientific">Streptococcus suivaginalis</name>
    <dbReference type="NCBI Taxonomy" id="3028082"/>
    <lineage>
        <taxon>Bacteria</taxon>
        <taxon>Bacillati</taxon>
        <taxon>Bacillota</taxon>
        <taxon>Bacilli</taxon>
        <taxon>Lactobacillales</taxon>
        <taxon>Streptococcaceae</taxon>
        <taxon>Streptococcus</taxon>
    </lineage>
</organism>
<name>A0AA96VDR1_9STRE</name>
<keyword evidence="9" id="KW-1185">Reference proteome</keyword>
<feature type="binding site" evidence="5">
    <location>
        <position position="179"/>
    </location>
    <ligand>
        <name>UDP</name>
        <dbReference type="ChEBI" id="CHEBI:58223"/>
    </ligand>
</feature>
<comment type="function">
    <text evidence="5">Required for polymorphic O-glycosylation of the serine-rich repeat protein in this bacteria. Catalyzes the second step in glycosylation by transferring glucose from UDP-glucose to the terminal GlcNAc moiety of the 3-O-(N-acetyl-alpha-D-glucosaminyl)-L-seryl-[protein] resulting from the first glycosylation step.</text>
</comment>
<comment type="similarity">
    <text evidence="5">Belongs to the Gtf3 glucosyltransferase family.</text>
</comment>
<keyword evidence="4 5" id="KW-0547">Nucleotide-binding</keyword>
<dbReference type="RefSeq" id="WP_248028734.1">
    <property type="nucleotide sequence ID" value="NZ_CP118733.1"/>
</dbReference>
<dbReference type="EMBL" id="CP118733">
    <property type="protein sequence ID" value="WNY46809.1"/>
    <property type="molecule type" value="Genomic_DNA"/>
</dbReference>
<dbReference type="GO" id="GO:0000166">
    <property type="term" value="F:nucleotide binding"/>
    <property type="evidence" value="ECO:0007669"/>
    <property type="project" value="UniProtKB-KW"/>
</dbReference>
<feature type="domain" description="Glucosyltransferase 3-like C-terminal" evidence="7">
    <location>
        <begin position="171"/>
        <end position="323"/>
    </location>
</feature>
<dbReference type="EC" id="2.4.1.-" evidence="5"/>
<evidence type="ECO:0000256" key="3">
    <source>
        <dbReference type="ARBA" id="ARBA00022679"/>
    </source>
</evidence>
<dbReference type="Gene3D" id="3.40.50.2000">
    <property type="entry name" value="Glycogen Phosphorylase B"/>
    <property type="match status" value="2"/>
</dbReference>
<keyword evidence="2 5" id="KW-0328">Glycosyltransferase</keyword>
<dbReference type="AlphaFoldDB" id="A0AA96VDR1"/>
<dbReference type="PIRSF" id="PIRSF007023">
    <property type="entry name" value="UDP-Galf_transf"/>
    <property type="match status" value="1"/>
</dbReference>
<comment type="domain">
    <text evidence="5">Dimerizes via the C-terminus; dimerization is required for tetramer formation. Binds protein substrate via an exposed loop in the N-terminus.</text>
</comment>
<dbReference type="InterPro" id="IPR058592">
    <property type="entry name" value="Gtf3_C"/>
</dbReference>
<comment type="pathway">
    <text evidence="1 5">Protein modification; protein glycosylation.</text>
</comment>
<reference evidence="8 9" key="1">
    <citation type="submission" date="2023-02" db="EMBL/GenBank/DDBJ databases">
        <title>Streptococcus sp. Genome Sequencing and Assembly.</title>
        <authorList>
            <person name="Shore S.M."/>
            <person name="Nicholson T.L."/>
        </authorList>
    </citation>
    <scope>NUCLEOTIDE SEQUENCE [LARGE SCALE GENOMIC DNA]</scope>
    <source>
        <strain evidence="8 9">29896</strain>
    </source>
</reference>
<proteinExistence type="inferred from homology"/>
<dbReference type="InterPro" id="IPR043676">
    <property type="entry name" value="Gtf3"/>
</dbReference>
<evidence type="ECO:0000256" key="4">
    <source>
        <dbReference type="ARBA" id="ARBA00022741"/>
    </source>
</evidence>
<feature type="binding site" evidence="5">
    <location>
        <position position="16"/>
    </location>
    <ligand>
        <name>UDP</name>
        <dbReference type="ChEBI" id="CHEBI:58223"/>
    </ligand>
</feature>
<dbReference type="HAMAP" id="MF_00841">
    <property type="entry name" value="Gtf3"/>
    <property type="match status" value="1"/>
</dbReference>
<dbReference type="Pfam" id="PF26337">
    <property type="entry name" value="Gtf3_C"/>
    <property type="match status" value="1"/>
</dbReference>
<gene>
    <name evidence="5" type="primary">gtf3</name>
    <name evidence="8" type="ORF">PXH68_07980</name>
</gene>
<dbReference type="GO" id="GO:0035251">
    <property type="term" value="F:UDP-glucosyltransferase activity"/>
    <property type="evidence" value="ECO:0007669"/>
    <property type="project" value="UniProtKB-UniRule"/>
</dbReference>
<evidence type="ECO:0000259" key="7">
    <source>
        <dbReference type="Pfam" id="PF26337"/>
    </source>
</evidence>
<evidence type="ECO:0000256" key="2">
    <source>
        <dbReference type="ARBA" id="ARBA00022676"/>
    </source>
</evidence>
<dbReference type="InterPro" id="IPR058591">
    <property type="entry name" value="Gtf3_N"/>
</dbReference>
<sequence length="334" mass="37557">MRVYITNLNGQAASSTAQLGQNMVTDIAIDLGYRELGVYAYNMEADSPSELSKRLDGIVAGLRHGDVVIFQTPTWNTTNFDERLMAKLKAYQIKIVIFIHDVVPLMFAGNYYLMDRTIAYYNLADVIVAPSQKMIDVLREHGLTVKKTLVQGMWDHPTNAPQLPAYYKPLIHFPGSPERFSFMKSWNYPVQVHLYCRQEVELPTMVKRLPYRPDEQLLLEMSQGGFGLVWMDDHDKGYQTLYCPYKLGAFVAAGIPVIVQRGIANQEIIEANGLGLVVDSLDEAVEKIQAMTPADYQGFVARVRAFNPLVRQGYFTKKLLVNAVFSAICDGGEG</sequence>
<evidence type="ECO:0000313" key="9">
    <source>
        <dbReference type="Proteomes" id="UP001304088"/>
    </source>
</evidence>
<comment type="subunit">
    <text evidence="5">Homotetramer; a dimer of dimers.</text>
</comment>
<evidence type="ECO:0000256" key="1">
    <source>
        <dbReference type="ARBA" id="ARBA00004922"/>
    </source>
</evidence>
<feature type="binding site" evidence="5">
    <location>
        <begin position="244"/>
        <end position="249"/>
    </location>
    <ligand>
        <name>UDP</name>
        <dbReference type="ChEBI" id="CHEBI:58223"/>
    </ligand>
</feature>
<dbReference type="SUPFAM" id="SSF53756">
    <property type="entry name" value="UDP-Glycosyltransferase/glycogen phosphorylase"/>
    <property type="match status" value="1"/>
</dbReference>
<dbReference type="Proteomes" id="UP001304088">
    <property type="component" value="Chromosome"/>
</dbReference>
<feature type="domain" description="Glucosyltransferase 3-like N-terminal" evidence="6">
    <location>
        <begin position="3"/>
        <end position="153"/>
    </location>
</feature>